<evidence type="ECO:0000259" key="2">
    <source>
        <dbReference type="Pfam" id="PF13422"/>
    </source>
</evidence>
<sequence>MGVVRDNTRSTEDVVSIPPPGETLAMFYSWSREYWAQRAHAANDNRGKQLRRDGFRLGEERYGACYPYSLQEVEKTLVEAGSDGEEMRRRAAAGPGAGGRQSRNRRQLAGVLLLLRGSNAWAHGEDKRRYA</sequence>
<dbReference type="Proteomes" id="UP001175228">
    <property type="component" value="Unassembled WGS sequence"/>
</dbReference>
<name>A0AA39PXT6_9AGAR</name>
<protein>
    <recommendedName>
        <fullName evidence="2">DUF4110 domain-containing protein</fullName>
    </recommendedName>
</protein>
<feature type="region of interest" description="Disordered" evidence="1">
    <location>
        <begin position="80"/>
        <end position="104"/>
    </location>
</feature>
<dbReference type="Pfam" id="PF13422">
    <property type="entry name" value="DUF4110"/>
    <property type="match status" value="1"/>
</dbReference>
<proteinExistence type="predicted"/>
<dbReference type="EMBL" id="JAUEPU010000032">
    <property type="protein sequence ID" value="KAK0491975.1"/>
    <property type="molecule type" value="Genomic_DNA"/>
</dbReference>
<keyword evidence="4" id="KW-1185">Reference proteome</keyword>
<dbReference type="AlphaFoldDB" id="A0AA39PXT6"/>
<feature type="domain" description="DUF4110" evidence="2">
    <location>
        <begin position="11"/>
        <end position="89"/>
    </location>
</feature>
<organism evidence="3 4">
    <name type="scientific">Armillaria luteobubalina</name>
    <dbReference type="NCBI Taxonomy" id="153913"/>
    <lineage>
        <taxon>Eukaryota</taxon>
        <taxon>Fungi</taxon>
        <taxon>Dikarya</taxon>
        <taxon>Basidiomycota</taxon>
        <taxon>Agaricomycotina</taxon>
        <taxon>Agaricomycetes</taxon>
        <taxon>Agaricomycetidae</taxon>
        <taxon>Agaricales</taxon>
        <taxon>Marasmiineae</taxon>
        <taxon>Physalacriaceae</taxon>
        <taxon>Armillaria</taxon>
    </lineage>
</organism>
<evidence type="ECO:0000313" key="4">
    <source>
        <dbReference type="Proteomes" id="UP001175228"/>
    </source>
</evidence>
<gene>
    <name evidence="3" type="ORF">EDD18DRAFT_1080236</name>
</gene>
<accession>A0AA39PXT6</accession>
<comment type="caution">
    <text evidence="3">The sequence shown here is derived from an EMBL/GenBank/DDBJ whole genome shotgun (WGS) entry which is preliminary data.</text>
</comment>
<reference evidence="3" key="1">
    <citation type="submission" date="2023-06" db="EMBL/GenBank/DDBJ databases">
        <authorList>
            <consortium name="Lawrence Berkeley National Laboratory"/>
            <person name="Ahrendt S."/>
            <person name="Sahu N."/>
            <person name="Indic B."/>
            <person name="Wong-Bajracharya J."/>
            <person name="Merenyi Z."/>
            <person name="Ke H.-M."/>
            <person name="Monk M."/>
            <person name="Kocsube S."/>
            <person name="Drula E."/>
            <person name="Lipzen A."/>
            <person name="Balint B."/>
            <person name="Henrissat B."/>
            <person name="Andreopoulos B."/>
            <person name="Martin F.M."/>
            <person name="Harder C.B."/>
            <person name="Rigling D."/>
            <person name="Ford K.L."/>
            <person name="Foster G.D."/>
            <person name="Pangilinan J."/>
            <person name="Papanicolaou A."/>
            <person name="Barry K."/>
            <person name="LaButti K."/>
            <person name="Viragh M."/>
            <person name="Koriabine M."/>
            <person name="Yan M."/>
            <person name="Riley R."/>
            <person name="Champramary S."/>
            <person name="Plett K.L."/>
            <person name="Tsai I.J."/>
            <person name="Slot J."/>
            <person name="Sipos G."/>
            <person name="Plett J."/>
            <person name="Nagy L.G."/>
            <person name="Grigoriev I.V."/>
        </authorList>
    </citation>
    <scope>NUCLEOTIDE SEQUENCE</scope>
    <source>
        <strain evidence="3">HWK02</strain>
    </source>
</reference>
<dbReference type="InterPro" id="IPR025183">
    <property type="entry name" value="DUF4110"/>
</dbReference>
<evidence type="ECO:0000313" key="3">
    <source>
        <dbReference type="EMBL" id="KAK0491975.1"/>
    </source>
</evidence>
<evidence type="ECO:0000256" key="1">
    <source>
        <dbReference type="SAM" id="MobiDB-lite"/>
    </source>
</evidence>